<comment type="caution">
    <text evidence="1">The sequence shown here is derived from an EMBL/GenBank/DDBJ whole genome shotgun (WGS) entry which is preliminary data.</text>
</comment>
<evidence type="ECO:0000313" key="1">
    <source>
        <dbReference type="EMBL" id="KKM06462.1"/>
    </source>
</evidence>
<sequence>MKTKLDKKTKARLKKLGNRFWRLNHLYYILDQDGDRVLFKMNIVQKILYFALWWLNIIPKSRQHGITTFIALFMLDACLFNSNMRCGIIAHKL</sequence>
<dbReference type="Gene3D" id="3.40.50.300">
    <property type="entry name" value="P-loop containing nucleotide triphosphate hydrolases"/>
    <property type="match status" value="1"/>
</dbReference>
<proteinExistence type="predicted"/>
<reference evidence="1" key="1">
    <citation type="journal article" date="2015" name="Nature">
        <title>Complex archaea that bridge the gap between prokaryotes and eukaryotes.</title>
        <authorList>
            <person name="Spang A."/>
            <person name="Saw J.H."/>
            <person name="Jorgensen S.L."/>
            <person name="Zaremba-Niedzwiedzka K."/>
            <person name="Martijn J."/>
            <person name="Lind A.E."/>
            <person name="van Eijk R."/>
            <person name="Schleper C."/>
            <person name="Guy L."/>
            <person name="Ettema T.J."/>
        </authorList>
    </citation>
    <scope>NUCLEOTIDE SEQUENCE</scope>
</reference>
<gene>
    <name evidence="1" type="ORF">LCGC14_1743840</name>
</gene>
<dbReference type="InterPro" id="IPR027417">
    <property type="entry name" value="P-loop_NTPase"/>
</dbReference>
<protein>
    <submittedName>
        <fullName evidence="1">Uncharacterized protein</fullName>
    </submittedName>
</protein>
<dbReference type="EMBL" id="LAZR01015989">
    <property type="protein sequence ID" value="KKM06462.1"/>
    <property type="molecule type" value="Genomic_DNA"/>
</dbReference>
<dbReference type="AlphaFoldDB" id="A0A0F9HTJ9"/>
<name>A0A0F9HTJ9_9ZZZZ</name>
<organism evidence="1">
    <name type="scientific">marine sediment metagenome</name>
    <dbReference type="NCBI Taxonomy" id="412755"/>
    <lineage>
        <taxon>unclassified sequences</taxon>
        <taxon>metagenomes</taxon>
        <taxon>ecological metagenomes</taxon>
    </lineage>
</organism>
<accession>A0A0F9HTJ9</accession>
<feature type="non-terminal residue" evidence="1">
    <location>
        <position position="93"/>
    </location>
</feature>